<dbReference type="Proteomes" id="UP000623842">
    <property type="component" value="Unassembled WGS sequence"/>
</dbReference>
<accession>A0A919BJ59</accession>
<dbReference type="RefSeq" id="WP_229854641.1">
    <property type="nucleotide sequence ID" value="NZ_BNCK01000004.1"/>
</dbReference>
<name>A0A919BJ59_9GAMM</name>
<reference evidence="2" key="1">
    <citation type="journal article" date="2014" name="Int. J. Syst. Evol. Microbiol.">
        <title>Complete genome sequence of Corynebacterium casei LMG S-19264T (=DSM 44701T), isolated from a smear-ripened cheese.</title>
        <authorList>
            <consortium name="US DOE Joint Genome Institute (JGI-PGF)"/>
            <person name="Walter F."/>
            <person name="Albersmeier A."/>
            <person name="Kalinowski J."/>
            <person name="Ruckert C."/>
        </authorList>
    </citation>
    <scope>NUCLEOTIDE SEQUENCE</scope>
    <source>
        <strain evidence="2">KCTC 42731</strain>
    </source>
</reference>
<comment type="caution">
    <text evidence="2">The sequence shown here is derived from an EMBL/GenBank/DDBJ whole genome shotgun (WGS) entry which is preliminary data.</text>
</comment>
<protein>
    <recommendedName>
        <fullName evidence="1">DUF4382 domain-containing protein</fullName>
    </recommendedName>
</protein>
<feature type="domain" description="DUF4382" evidence="1">
    <location>
        <begin position="11"/>
        <end position="169"/>
    </location>
</feature>
<organism evidence="2 3">
    <name type="scientific">Thalassotalea marina</name>
    <dbReference type="NCBI Taxonomy" id="1673741"/>
    <lineage>
        <taxon>Bacteria</taxon>
        <taxon>Pseudomonadati</taxon>
        <taxon>Pseudomonadota</taxon>
        <taxon>Gammaproteobacteria</taxon>
        <taxon>Alteromonadales</taxon>
        <taxon>Colwelliaceae</taxon>
        <taxon>Thalassotalea</taxon>
    </lineage>
</organism>
<gene>
    <name evidence="2" type="ORF">GCM10017161_18960</name>
</gene>
<dbReference type="EMBL" id="BNCK01000004">
    <property type="protein sequence ID" value="GHF91348.1"/>
    <property type="molecule type" value="Genomic_DNA"/>
</dbReference>
<reference evidence="2" key="2">
    <citation type="submission" date="2020-09" db="EMBL/GenBank/DDBJ databases">
        <authorList>
            <person name="Sun Q."/>
            <person name="Kim S."/>
        </authorList>
    </citation>
    <scope>NUCLEOTIDE SEQUENCE</scope>
    <source>
        <strain evidence="2">KCTC 42731</strain>
    </source>
</reference>
<sequence length="293" mass="31437">MLEQPSNAVVFSLGVSDDAVDDAIVVSIEIDSITLKPVDSSQGTTEVVIDQFTDESDQTVDTIKVNLLDYQGASQLKIIDELQNIEVMPGDYTMELTVIDEGSYVMLDNDTNEYAIKVPSSRLRLGEFVVIEGAEQSGEIPAYTLEFDLKKSLVQRGKDPAKNGFIIKPHGVRVVSDAGTISGTISADNTNLGQCAVYAYEGQPTLLGDLYDTDDEEFEGEGPDATAPFAAASVLADGTYEIGFVPVGSYTVALFCDQATDDNIQFDGLTIPTPDGNQTTVDVTANQVTTVDF</sequence>
<proteinExistence type="predicted"/>
<evidence type="ECO:0000313" key="3">
    <source>
        <dbReference type="Proteomes" id="UP000623842"/>
    </source>
</evidence>
<keyword evidence="3" id="KW-1185">Reference proteome</keyword>
<dbReference type="Pfam" id="PF14321">
    <property type="entry name" value="DUF4382"/>
    <property type="match status" value="1"/>
</dbReference>
<dbReference type="AlphaFoldDB" id="A0A919BJ59"/>
<dbReference type="InterPro" id="IPR025491">
    <property type="entry name" value="DUF4382"/>
</dbReference>
<evidence type="ECO:0000313" key="2">
    <source>
        <dbReference type="EMBL" id="GHF91348.1"/>
    </source>
</evidence>
<evidence type="ECO:0000259" key="1">
    <source>
        <dbReference type="Pfam" id="PF14321"/>
    </source>
</evidence>